<protein>
    <submittedName>
        <fullName evidence="2">Uncharacterized protein</fullName>
    </submittedName>
</protein>
<reference evidence="2" key="1">
    <citation type="submission" date="2020-10" db="EMBL/GenBank/DDBJ databases">
        <title>Chromosome-scale genome assembly of the Allis shad, Alosa alosa.</title>
        <authorList>
            <person name="Margot Z."/>
            <person name="Christophe K."/>
            <person name="Cabau C."/>
            <person name="Louis A."/>
            <person name="Berthelot C."/>
            <person name="Parey E."/>
            <person name="Roest Crollius H."/>
            <person name="Montfort J."/>
            <person name="Robinson-Rechavi M."/>
            <person name="Bucao C."/>
            <person name="Bouchez O."/>
            <person name="Gislard M."/>
            <person name="Lluch J."/>
            <person name="Milhes M."/>
            <person name="Lampietro C."/>
            <person name="Lopez Roques C."/>
            <person name="Donnadieu C."/>
            <person name="Braasch I."/>
            <person name="Desvignes T."/>
            <person name="Postlethwait J."/>
            <person name="Bobe J."/>
            <person name="Guiguen Y."/>
        </authorList>
    </citation>
    <scope>NUCLEOTIDE SEQUENCE</scope>
    <source>
        <strain evidence="2">M-15738</strain>
        <tissue evidence="2">Blood</tissue>
    </source>
</reference>
<keyword evidence="3" id="KW-1185">Reference proteome</keyword>
<dbReference type="Proteomes" id="UP000823561">
    <property type="component" value="Chromosome 7"/>
</dbReference>
<feature type="non-terminal residue" evidence="2">
    <location>
        <position position="94"/>
    </location>
</feature>
<dbReference type="EMBL" id="JADWDJ010000007">
    <property type="protein sequence ID" value="KAG5277770.1"/>
    <property type="molecule type" value="Genomic_DNA"/>
</dbReference>
<gene>
    <name evidence="2" type="ORF">AALO_G00091190</name>
</gene>
<evidence type="ECO:0000313" key="3">
    <source>
        <dbReference type="Proteomes" id="UP000823561"/>
    </source>
</evidence>
<organism evidence="2 3">
    <name type="scientific">Alosa alosa</name>
    <name type="common">allis shad</name>
    <dbReference type="NCBI Taxonomy" id="278164"/>
    <lineage>
        <taxon>Eukaryota</taxon>
        <taxon>Metazoa</taxon>
        <taxon>Chordata</taxon>
        <taxon>Craniata</taxon>
        <taxon>Vertebrata</taxon>
        <taxon>Euteleostomi</taxon>
        <taxon>Actinopterygii</taxon>
        <taxon>Neopterygii</taxon>
        <taxon>Teleostei</taxon>
        <taxon>Clupei</taxon>
        <taxon>Clupeiformes</taxon>
        <taxon>Clupeoidei</taxon>
        <taxon>Clupeidae</taxon>
        <taxon>Alosa</taxon>
    </lineage>
</organism>
<sequence>MAKHYDVGEEKFSASYEPNLGLCRPTTGEKEEEEEDVKSELIDTRTTTCYDPTQPGGDEETIPTKEELEESTVKTIIIKTEDIEDQLNQFLFTD</sequence>
<comment type="caution">
    <text evidence="2">The sequence shown here is derived from an EMBL/GenBank/DDBJ whole genome shotgun (WGS) entry which is preliminary data.</text>
</comment>
<evidence type="ECO:0000313" key="2">
    <source>
        <dbReference type="EMBL" id="KAG5277770.1"/>
    </source>
</evidence>
<evidence type="ECO:0000256" key="1">
    <source>
        <dbReference type="SAM" id="MobiDB-lite"/>
    </source>
</evidence>
<name>A0AAV6GS42_9TELE</name>
<feature type="region of interest" description="Disordered" evidence="1">
    <location>
        <begin position="17"/>
        <end position="40"/>
    </location>
</feature>
<proteinExistence type="predicted"/>
<dbReference type="AlphaFoldDB" id="A0AAV6GS42"/>
<accession>A0AAV6GS42</accession>